<dbReference type="PATRIC" id="fig|1747903.4.peg.1934"/>
<keyword evidence="3" id="KW-1185">Reference proteome</keyword>
<dbReference type="CDD" id="cd02423">
    <property type="entry name" value="Peptidase_C39G"/>
    <property type="match status" value="1"/>
</dbReference>
<evidence type="ECO:0000313" key="2">
    <source>
        <dbReference type="EMBL" id="OBV38386.1"/>
    </source>
</evidence>
<proteinExistence type="predicted"/>
<comment type="caution">
    <text evidence="2">The sequence shown here is derived from an EMBL/GenBank/DDBJ whole genome shotgun (WGS) entry which is preliminary data.</text>
</comment>
<organism evidence="2 3">
    <name type="scientific">Janthinobacterium psychrotolerans</name>
    <dbReference type="NCBI Taxonomy" id="1747903"/>
    <lineage>
        <taxon>Bacteria</taxon>
        <taxon>Pseudomonadati</taxon>
        <taxon>Pseudomonadota</taxon>
        <taxon>Betaproteobacteria</taxon>
        <taxon>Burkholderiales</taxon>
        <taxon>Oxalobacteraceae</taxon>
        <taxon>Janthinobacterium</taxon>
    </lineage>
</organism>
<dbReference type="AlphaFoldDB" id="A0A1A7BXP9"/>
<dbReference type="GO" id="GO:0016020">
    <property type="term" value="C:membrane"/>
    <property type="evidence" value="ECO:0007669"/>
    <property type="project" value="InterPro"/>
</dbReference>
<protein>
    <recommendedName>
        <fullName evidence="1">Peptidase C39 domain-containing protein</fullName>
    </recommendedName>
</protein>
<dbReference type="GO" id="GO:0006508">
    <property type="term" value="P:proteolysis"/>
    <property type="evidence" value="ECO:0007669"/>
    <property type="project" value="InterPro"/>
</dbReference>
<dbReference type="EMBL" id="LOCQ01000058">
    <property type="protein sequence ID" value="OBV38386.1"/>
    <property type="molecule type" value="Genomic_DNA"/>
</dbReference>
<dbReference type="InterPro" id="IPR005074">
    <property type="entry name" value="Peptidase_C39"/>
</dbReference>
<evidence type="ECO:0000259" key="1">
    <source>
        <dbReference type="PROSITE" id="PS50990"/>
    </source>
</evidence>
<dbReference type="Pfam" id="PF03412">
    <property type="entry name" value="Peptidase_C39"/>
    <property type="match status" value="1"/>
</dbReference>
<dbReference type="Gene3D" id="3.90.70.10">
    <property type="entry name" value="Cysteine proteinases"/>
    <property type="match status" value="1"/>
</dbReference>
<dbReference type="STRING" id="1747903.ASR47_1005344"/>
<dbReference type="OrthoDB" id="13401at2"/>
<evidence type="ECO:0000313" key="3">
    <source>
        <dbReference type="Proteomes" id="UP000092713"/>
    </source>
</evidence>
<dbReference type="GO" id="GO:0008233">
    <property type="term" value="F:peptidase activity"/>
    <property type="evidence" value="ECO:0007669"/>
    <property type="project" value="InterPro"/>
</dbReference>
<name>A0A1A7BXP9_9BURK</name>
<dbReference type="RefSeq" id="WP_065309232.1">
    <property type="nucleotide sequence ID" value="NZ_LOCQ01000058.1"/>
</dbReference>
<dbReference type="PROSITE" id="PS50990">
    <property type="entry name" value="PEPTIDASE_C39"/>
    <property type="match status" value="1"/>
</dbReference>
<dbReference type="GO" id="GO:0005524">
    <property type="term" value="F:ATP binding"/>
    <property type="evidence" value="ECO:0007669"/>
    <property type="project" value="InterPro"/>
</dbReference>
<feature type="domain" description="Peptidase C39" evidence="1">
    <location>
        <begin position="56"/>
        <end position="186"/>
    </location>
</feature>
<reference evidence="2 3" key="1">
    <citation type="submission" date="2016-04" db="EMBL/GenBank/DDBJ databases">
        <title>Draft genome sequence of Janthinobacterium psychrotolerans sp. nov., isolated from freshwater sediments in Denmark.</title>
        <authorList>
            <person name="Gong X."/>
            <person name="Skrivergaard S."/>
            <person name="Korsgaard B.S."/>
            <person name="Schreiber L."/>
            <person name="Marshall I.P."/>
            <person name="Finster K."/>
            <person name="Schramm A."/>
        </authorList>
    </citation>
    <scope>NUCLEOTIDE SEQUENCE [LARGE SCALE GENOMIC DNA]</scope>
    <source>
        <strain evidence="2 3">S3-2</strain>
    </source>
</reference>
<accession>A0A1A7BXP9</accession>
<sequence length="245" mass="26811">MAIFPFCRCRLRWLAVPGLLACATAGGADIGLLGGARFEVPLASIREARFARTLHQQYDFSCGSAAVATLLTHHYDDRVTERFVFEQMYLHGDQQKIRREGFSLLDIKRFLAARGFLANGFQLPLEKLAEARFPAIVLVAEKGYRHFVVVKGLSASRVLIGDPAGGTRAMPRASFDAIWQGRLLFVIHGRVAGPGQALAAAAVLRPARFNDAEDWRVAPAAPLEQAISRGGLDLLTMPKHEAGNF</sequence>
<gene>
    <name evidence="2" type="ORF">ASR47_1005344</name>
</gene>
<dbReference type="Proteomes" id="UP000092713">
    <property type="component" value="Unassembled WGS sequence"/>
</dbReference>